<reference evidence="1 2" key="1">
    <citation type="journal article" date="2010" name="Stand. Genomic Sci.">
        <title>Permanent draft genome sequence of Dethiosulfovibrio peptidovorans type strain (SEBR 4207).</title>
        <authorList>
            <person name="Labutti K."/>
            <person name="Mayilraj S."/>
            <person name="Clum A."/>
            <person name="Lucas S."/>
            <person name="Glavina Del Rio T."/>
            <person name="Nolan M."/>
            <person name="Tice H."/>
            <person name="Cheng J.F."/>
            <person name="Pitluck S."/>
            <person name="Liolios K."/>
            <person name="Ivanova N."/>
            <person name="Mavromatis K."/>
            <person name="Mikhailova N."/>
            <person name="Pati A."/>
            <person name="Goodwin L."/>
            <person name="Chen A."/>
            <person name="Palaniappan K."/>
            <person name="Land M."/>
            <person name="Hauser L."/>
            <person name="Chang Y.J."/>
            <person name="Jeffries C.D."/>
            <person name="Rohde M."/>
            <person name="Spring S."/>
            <person name="Goker M."/>
            <person name="Woyke T."/>
            <person name="Bristow J."/>
            <person name="Eisen J.A."/>
            <person name="Markowitz V."/>
            <person name="Hugenholtz P."/>
            <person name="Kyrpides N.C."/>
            <person name="Klenk H.P."/>
            <person name="Lapidus A."/>
        </authorList>
    </citation>
    <scope>NUCLEOTIDE SEQUENCE [LARGE SCALE GENOMIC DNA]</scope>
    <source>
        <strain evidence="1 2">DSM 11002</strain>
    </source>
</reference>
<sequence>MSFSFPVYRSPDFDEDRFLAAPDATFAEVAASGVAPEGFHVTSIYPEYFKIRGRWMLTCPSRMDAVPVLRDNGALDIVEFRVFSGPSLQCSLGGGE</sequence>
<dbReference type="EMBL" id="ABTR02000001">
    <property type="protein sequence ID" value="EFC91672.1"/>
    <property type="molecule type" value="Genomic_DNA"/>
</dbReference>
<dbReference type="eggNOG" id="COG1915">
    <property type="taxonomic scope" value="Bacteria"/>
</dbReference>
<accession>D2Z875</accession>
<organism evidence="1 2">
    <name type="scientific">Dethiosulfovibrio peptidovorans DSM 11002</name>
    <dbReference type="NCBI Taxonomy" id="469381"/>
    <lineage>
        <taxon>Bacteria</taxon>
        <taxon>Thermotogati</taxon>
        <taxon>Synergistota</taxon>
        <taxon>Synergistia</taxon>
        <taxon>Synergistales</taxon>
        <taxon>Dethiosulfovibrionaceae</taxon>
        <taxon>Dethiosulfovibrio</taxon>
    </lineage>
</organism>
<gene>
    <name evidence="1" type="ORF">Dpep_1646</name>
</gene>
<comment type="caution">
    <text evidence="1">The sequence shown here is derived from an EMBL/GenBank/DDBJ whole genome shotgun (WGS) entry which is preliminary data.</text>
</comment>
<evidence type="ECO:0000313" key="2">
    <source>
        <dbReference type="Proteomes" id="UP000006427"/>
    </source>
</evidence>
<proteinExistence type="predicted"/>
<keyword evidence="2" id="KW-1185">Reference proteome</keyword>
<dbReference type="PaxDb" id="469381-Dpep_1646"/>
<dbReference type="AlphaFoldDB" id="D2Z875"/>
<dbReference type="Proteomes" id="UP000006427">
    <property type="component" value="Unassembled WGS sequence"/>
</dbReference>
<dbReference type="Gene3D" id="2.40.420.10">
    <property type="entry name" value="conserved putative lor/sdh protein from methanococcus maripaludis s2 domain"/>
    <property type="match status" value="1"/>
</dbReference>
<protein>
    <submittedName>
        <fullName evidence="1">Uncharacterized protein</fullName>
    </submittedName>
</protein>
<name>D2Z875_9BACT</name>
<dbReference type="STRING" id="469381.Dpep_1646"/>
<evidence type="ECO:0000313" key="1">
    <source>
        <dbReference type="EMBL" id="EFC91672.1"/>
    </source>
</evidence>